<evidence type="ECO:0000256" key="2">
    <source>
        <dbReference type="ARBA" id="ARBA00022475"/>
    </source>
</evidence>
<dbReference type="InterPro" id="IPR032694">
    <property type="entry name" value="CopC/D"/>
</dbReference>
<feature type="transmembrane region" description="Helical" evidence="7">
    <location>
        <begin position="126"/>
        <end position="149"/>
    </location>
</feature>
<feature type="transmembrane region" description="Helical" evidence="7">
    <location>
        <begin position="95"/>
        <end position="114"/>
    </location>
</feature>
<gene>
    <name evidence="9" type="ORF">DFJ75_2749</name>
</gene>
<feature type="transmembrane region" description="Helical" evidence="7">
    <location>
        <begin position="179"/>
        <end position="197"/>
    </location>
</feature>
<proteinExistence type="predicted"/>
<evidence type="ECO:0000256" key="4">
    <source>
        <dbReference type="ARBA" id="ARBA00022989"/>
    </source>
</evidence>
<evidence type="ECO:0000313" key="9">
    <source>
        <dbReference type="EMBL" id="RKR95920.1"/>
    </source>
</evidence>
<feature type="transmembrane region" description="Helical" evidence="7">
    <location>
        <begin position="235"/>
        <end position="258"/>
    </location>
</feature>
<evidence type="ECO:0000256" key="3">
    <source>
        <dbReference type="ARBA" id="ARBA00022692"/>
    </source>
</evidence>
<comment type="caution">
    <text evidence="9">The sequence shown here is derived from an EMBL/GenBank/DDBJ whole genome shotgun (WGS) entry which is preliminary data.</text>
</comment>
<feature type="transmembrane region" description="Helical" evidence="7">
    <location>
        <begin position="524"/>
        <end position="543"/>
    </location>
</feature>
<dbReference type="PANTHER" id="PTHR34820">
    <property type="entry name" value="INNER MEMBRANE PROTEIN YEBZ"/>
    <property type="match status" value="1"/>
</dbReference>
<dbReference type="GO" id="GO:0006825">
    <property type="term" value="P:copper ion transport"/>
    <property type="evidence" value="ECO:0007669"/>
    <property type="project" value="InterPro"/>
</dbReference>
<dbReference type="EMBL" id="RBKV01000001">
    <property type="protein sequence ID" value="RKR95920.1"/>
    <property type="molecule type" value="Genomic_DNA"/>
</dbReference>
<dbReference type="PANTHER" id="PTHR34820:SF4">
    <property type="entry name" value="INNER MEMBRANE PROTEIN YEBZ"/>
    <property type="match status" value="1"/>
</dbReference>
<dbReference type="AlphaFoldDB" id="A0A495K3R9"/>
<feature type="transmembrane region" description="Helical" evidence="7">
    <location>
        <begin position="549"/>
        <end position="572"/>
    </location>
</feature>
<evidence type="ECO:0000259" key="8">
    <source>
        <dbReference type="Pfam" id="PF05425"/>
    </source>
</evidence>
<evidence type="ECO:0000256" key="1">
    <source>
        <dbReference type="ARBA" id="ARBA00004651"/>
    </source>
</evidence>
<evidence type="ECO:0000256" key="7">
    <source>
        <dbReference type="SAM" id="Phobius"/>
    </source>
</evidence>
<organism evidence="9 10">
    <name type="scientific">Williamsia marianensis</name>
    <dbReference type="NCBI Taxonomy" id="85044"/>
    <lineage>
        <taxon>Bacteria</taxon>
        <taxon>Bacillati</taxon>
        <taxon>Actinomycetota</taxon>
        <taxon>Actinomycetes</taxon>
        <taxon>Mycobacteriales</taxon>
        <taxon>Nocardiaceae</taxon>
        <taxon>Williamsia</taxon>
    </lineage>
</organism>
<evidence type="ECO:0000256" key="6">
    <source>
        <dbReference type="SAM" id="MobiDB-lite"/>
    </source>
</evidence>
<dbReference type="InterPro" id="IPR019108">
    <property type="entry name" value="Caa3_assmbl_CtaG-rel"/>
</dbReference>
<sequence length="735" mass="78111">MSAQASISAGAIAGGRSSHPCGAYPGGMSTTTADSIDIRRSGAASIGWVLSWVAAAVAIAVTAISASVVLDLAGVGDPGALTRYGLPTVQTIGEVGAVVAVGGTLFAAFFVPPQSDGVLDVGGYRAIRFAAVGALVWAIAALLMIPLTVSDTSGFPLSETMSIDRLITALDQIADARSWLWTAIFALICAVVARIALRWTWTLIALPLALLTLMPTALAGHSSTGGSHDYATNSLILHIVGACLWMGGLFAVLVYARGGGRHTTLAVRRYSRIAFWCLVVVGASGVINALIRVHLDQLFTETYGQLVVAKTVALVVLGGFGAWHRRHTISTLSATENRTPLIRFALAELFVFAATFGLAVGLSRTPPPANVNPADMPATELILGYRLDEAPTIGRIFVDWRFDLLFGTLAIVMAVVYLRGVYRLRKRGDAWPIGRTIAWMLGCAAFLFATSSGLGKYAPALFSVHMVAHMMLSMLVPVLLVLGGPVTLALRAIPPAGRTAPPGPREWILAVLHSPYSRFLTHPLVASVLFVGSYYVLYLGGLFEMLAEYHAAHVAMNLHFLISGYLFYWVVIGIDPSPRTLSPVAKLAMVFGSLPFHAFFGVALMSTDNVIARSYYNSLLLPWNPDLLSDQRLGGGIAWAAGEIPLVLVMLALLVQWSRQDQRQATRFDRREDRDHDSELASYNAMLAQLAGKPGGPGQAGAKATTAVADDHDIEADGGEVVDVDASETGPGARK</sequence>
<keyword evidence="2" id="KW-1003">Cell membrane</keyword>
<dbReference type="Pfam" id="PF09678">
    <property type="entry name" value="Caa3_CtaG"/>
    <property type="match status" value="1"/>
</dbReference>
<dbReference type="Proteomes" id="UP000274762">
    <property type="component" value="Unassembled WGS sequence"/>
</dbReference>
<dbReference type="GO" id="GO:0005886">
    <property type="term" value="C:plasma membrane"/>
    <property type="evidence" value="ECO:0007669"/>
    <property type="project" value="UniProtKB-SubCell"/>
</dbReference>
<feature type="domain" description="Copper resistance protein D" evidence="8">
    <location>
        <begin position="266"/>
        <end position="362"/>
    </location>
</feature>
<feature type="transmembrane region" description="Helical" evidence="7">
    <location>
        <begin position="404"/>
        <end position="424"/>
    </location>
</feature>
<feature type="transmembrane region" description="Helical" evidence="7">
    <location>
        <begin position="637"/>
        <end position="657"/>
    </location>
</feature>
<feature type="region of interest" description="Disordered" evidence="6">
    <location>
        <begin position="713"/>
        <end position="735"/>
    </location>
</feature>
<feature type="transmembrane region" description="Helical" evidence="7">
    <location>
        <begin position="49"/>
        <end position="75"/>
    </location>
</feature>
<keyword evidence="5 7" id="KW-0472">Membrane</keyword>
<feature type="compositionally biased region" description="Acidic residues" evidence="6">
    <location>
        <begin position="713"/>
        <end position="726"/>
    </location>
</feature>
<feature type="transmembrane region" description="Helical" evidence="7">
    <location>
        <begin position="270"/>
        <end position="291"/>
    </location>
</feature>
<comment type="subcellular location">
    <subcellularLocation>
        <location evidence="1">Cell membrane</location>
        <topology evidence="1">Multi-pass membrane protein</topology>
    </subcellularLocation>
</comment>
<feature type="transmembrane region" description="Helical" evidence="7">
    <location>
        <begin position="344"/>
        <end position="363"/>
    </location>
</feature>
<dbReference type="InterPro" id="IPR008457">
    <property type="entry name" value="Cu-R_CopD_dom"/>
</dbReference>
<dbReference type="Pfam" id="PF05425">
    <property type="entry name" value="CopD"/>
    <property type="match status" value="1"/>
</dbReference>
<reference evidence="9 10" key="1">
    <citation type="submission" date="2018-10" db="EMBL/GenBank/DDBJ databases">
        <title>Sequencing the genomes of 1000 actinobacteria strains.</title>
        <authorList>
            <person name="Klenk H.-P."/>
        </authorList>
    </citation>
    <scope>NUCLEOTIDE SEQUENCE [LARGE SCALE GENOMIC DNA]</scope>
    <source>
        <strain evidence="9 10">DSM 44343</strain>
    </source>
</reference>
<feature type="transmembrane region" description="Helical" evidence="7">
    <location>
        <begin position="466"/>
        <end position="490"/>
    </location>
</feature>
<feature type="transmembrane region" description="Helical" evidence="7">
    <location>
        <begin position="584"/>
        <end position="605"/>
    </location>
</feature>
<feature type="transmembrane region" description="Helical" evidence="7">
    <location>
        <begin position="436"/>
        <end position="454"/>
    </location>
</feature>
<keyword evidence="3 7" id="KW-0812">Transmembrane</keyword>
<name>A0A495K3R9_WILMA</name>
<evidence type="ECO:0000256" key="5">
    <source>
        <dbReference type="ARBA" id="ARBA00023136"/>
    </source>
</evidence>
<accession>A0A495K3R9</accession>
<feature type="transmembrane region" description="Helical" evidence="7">
    <location>
        <begin position="204"/>
        <end position="223"/>
    </location>
</feature>
<evidence type="ECO:0000313" key="10">
    <source>
        <dbReference type="Proteomes" id="UP000274762"/>
    </source>
</evidence>
<protein>
    <submittedName>
        <fullName evidence="9">Putative copper resistance protein D</fullName>
    </submittedName>
</protein>
<keyword evidence="4 7" id="KW-1133">Transmembrane helix</keyword>
<feature type="transmembrane region" description="Helical" evidence="7">
    <location>
        <begin position="303"/>
        <end position="323"/>
    </location>
</feature>